<sequence length="208" mass="25135">CHICHVCVYQIRYFVRIYHVRCYVRVSQMLHANISCEYILLDDTCEYISLDIFRANVTFEYFIYHICHKSRVYARMRIACEYLICYVRVFYDICHYLMLDVTSEYLKCHMLRVTGECYVRVSHVISHILHDTCYERVYNMLRMLRTNVMCEYLMLDVTCYVRMLRASTLYSTCVSHMLHASTPIYHDMSRRVLYEGRNNNNDISKIVH</sequence>
<protein>
    <submittedName>
        <fullName evidence="1">Uncharacterized protein</fullName>
    </submittedName>
</protein>
<organism evidence="1 2">
    <name type="scientific">Diploptera punctata</name>
    <name type="common">Pacific beetle cockroach</name>
    <dbReference type="NCBI Taxonomy" id="6984"/>
    <lineage>
        <taxon>Eukaryota</taxon>
        <taxon>Metazoa</taxon>
        <taxon>Ecdysozoa</taxon>
        <taxon>Arthropoda</taxon>
        <taxon>Hexapoda</taxon>
        <taxon>Insecta</taxon>
        <taxon>Pterygota</taxon>
        <taxon>Neoptera</taxon>
        <taxon>Polyneoptera</taxon>
        <taxon>Dictyoptera</taxon>
        <taxon>Blattodea</taxon>
        <taxon>Blaberoidea</taxon>
        <taxon>Blaberidae</taxon>
        <taxon>Diplopterinae</taxon>
        <taxon>Diploptera</taxon>
    </lineage>
</organism>
<feature type="non-terminal residue" evidence="1">
    <location>
        <position position="208"/>
    </location>
</feature>
<evidence type="ECO:0000313" key="1">
    <source>
        <dbReference type="EMBL" id="KAJ9590415.1"/>
    </source>
</evidence>
<feature type="non-terminal residue" evidence="1">
    <location>
        <position position="1"/>
    </location>
</feature>
<dbReference type="Proteomes" id="UP001233999">
    <property type="component" value="Unassembled WGS sequence"/>
</dbReference>
<reference evidence="1" key="1">
    <citation type="journal article" date="2023" name="IScience">
        <title>Live-bearing cockroach genome reveals convergent evolutionary mechanisms linked to viviparity in insects and beyond.</title>
        <authorList>
            <person name="Fouks B."/>
            <person name="Harrison M.C."/>
            <person name="Mikhailova A.A."/>
            <person name="Marchal E."/>
            <person name="English S."/>
            <person name="Carruthers M."/>
            <person name="Jennings E.C."/>
            <person name="Chiamaka E.L."/>
            <person name="Frigard R.A."/>
            <person name="Pippel M."/>
            <person name="Attardo G.M."/>
            <person name="Benoit J.B."/>
            <person name="Bornberg-Bauer E."/>
            <person name="Tobe S.S."/>
        </authorList>
    </citation>
    <scope>NUCLEOTIDE SEQUENCE</scope>
    <source>
        <strain evidence="1">Stay&amp;Tobe</strain>
    </source>
</reference>
<accession>A0AAD8A1J8</accession>
<dbReference type="EMBL" id="JASPKZ010004218">
    <property type="protein sequence ID" value="KAJ9590415.1"/>
    <property type="molecule type" value="Genomic_DNA"/>
</dbReference>
<gene>
    <name evidence="1" type="ORF">L9F63_016553</name>
</gene>
<reference evidence="1" key="2">
    <citation type="submission" date="2023-05" db="EMBL/GenBank/DDBJ databases">
        <authorList>
            <person name="Fouks B."/>
        </authorList>
    </citation>
    <scope>NUCLEOTIDE SEQUENCE</scope>
    <source>
        <strain evidence="1">Stay&amp;Tobe</strain>
        <tissue evidence="1">Testes</tissue>
    </source>
</reference>
<name>A0AAD8A1J8_DIPPU</name>
<dbReference type="AlphaFoldDB" id="A0AAD8A1J8"/>
<keyword evidence="2" id="KW-1185">Reference proteome</keyword>
<evidence type="ECO:0000313" key="2">
    <source>
        <dbReference type="Proteomes" id="UP001233999"/>
    </source>
</evidence>
<comment type="caution">
    <text evidence="1">The sequence shown here is derived from an EMBL/GenBank/DDBJ whole genome shotgun (WGS) entry which is preliminary data.</text>
</comment>
<proteinExistence type="predicted"/>